<accession>A0ABY4FUJ9</accession>
<reference evidence="4 5" key="1">
    <citation type="submission" date="2022-04" db="EMBL/GenBank/DDBJ databases">
        <title>Leucobacter sp. isolated from rhizosphere of onion.</title>
        <authorList>
            <person name="Won M."/>
            <person name="Lee C.-M."/>
            <person name="Woen H.-Y."/>
            <person name="Kwon S.-W."/>
        </authorList>
    </citation>
    <scope>NUCLEOTIDE SEQUENCE [LARGE SCALE GENOMIC DNA]</scope>
    <source>
        <strain evidence="4 5">H25R-14</strain>
    </source>
</reference>
<comment type="similarity">
    <text evidence="1">Belongs to the ComF/GntX family.</text>
</comment>
<dbReference type="RefSeq" id="WP_244685228.1">
    <property type="nucleotide sequence ID" value="NZ_CP095043.1"/>
</dbReference>
<feature type="region of interest" description="Disordered" evidence="2">
    <location>
        <begin position="225"/>
        <end position="254"/>
    </location>
</feature>
<name>A0ABY4FUJ9_9MICO</name>
<feature type="domain" description="Phosphoribosyltransferase" evidence="3">
    <location>
        <begin position="174"/>
        <end position="223"/>
    </location>
</feature>
<dbReference type="EMBL" id="CP095043">
    <property type="protein sequence ID" value="UOQ59950.1"/>
    <property type="molecule type" value="Genomic_DNA"/>
</dbReference>
<protein>
    <submittedName>
        <fullName evidence="4">ComF family protein</fullName>
    </submittedName>
</protein>
<dbReference type="InterPro" id="IPR051910">
    <property type="entry name" value="ComF/GntX_DNA_util-trans"/>
</dbReference>
<dbReference type="PANTHER" id="PTHR47505:SF1">
    <property type="entry name" value="DNA UTILIZATION PROTEIN YHGH"/>
    <property type="match status" value="1"/>
</dbReference>
<dbReference type="Gene3D" id="3.40.50.2020">
    <property type="match status" value="1"/>
</dbReference>
<dbReference type="SUPFAM" id="SSF53271">
    <property type="entry name" value="PRTase-like"/>
    <property type="match status" value="1"/>
</dbReference>
<evidence type="ECO:0000256" key="2">
    <source>
        <dbReference type="SAM" id="MobiDB-lite"/>
    </source>
</evidence>
<proteinExistence type="inferred from homology"/>
<dbReference type="CDD" id="cd06223">
    <property type="entry name" value="PRTases_typeI"/>
    <property type="match status" value="1"/>
</dbReference>
<evidence type="ECO:0000259" key="3">
    <source>
        <dbReference type="Pfam" id="PF00156"/>
    </source>
</evidence>
<sequence length="254" mass="27682">MPNFPTLRELLLDVLAILWPTACVGCGAADRDCCARCVAEVRAAAPVRRRTMGVPVFVRGEYAGVLRALLVAFKHEYRFGFRRQLGPALRAPLVEAMALARPGRPPLLVAAPSRPAGTRARGFRPVEVLIRSATRGWRIPQRRVLRTTRGRVGQVGLGPAQRRVNAQRIAVRRGAVSAIRGRDIVLVDDILTTGATLFAARETLERAGATVIAIVALCVAERRDTRPAAEGGNGESEWSRLPERRKGAPHWPTA</sequence>
<keyword evidence="5" id="KW-1185">Reference proteome</keyword>
<evidence type="ECO:0000313" key="4">
    <source>
        <dbReference type="EMBL" id="UOQ59950.1"/>
    </source>
</evidence>
<gene>
    <name evidence="4" type="ORF">MUN76_12995</name>
</gene>
<dbReference type="InterPro" id="IPR000836">
    <property type="entry name" value="PRTase_dom"/>
</dbReference>
<feature type="compositionally biased region" description="Basic and acidic residues" evidence="2">
    <location>
        <begin position="237"/>
        <end position="246"/>
    </location>
</feature>
<evidence type="ECO:0000256" key="1">
    <source>
        <dbReference type="ARBA" id="ARBA00008007"/>
    </source>
</evidence>
<organism evidence="4 5">
    <name type="scientific">Leucobacter rhizosphaerae</name>
    <dbReference type="NCBI Taxonomy" id="2932245"/>
    <lineage>
        <taxon>Bacteria</taxon>
        <taxon>Bacillati</taxon>
        <taxon>Actinomycetota</taxon>
        <taxon>Actinomycetes</taxon>
        <taxon>Micrococcales</taxon>
        <taxon>Microbacteriaceae</taxon>
        <taxon>Leucobacter</taxon>
    </lineage>
</organism>
<dbReference type="InterPro" id="IPR029057">
    <property type="entry name" value="PRTase-like"/>
</dbReference>
<dbReference type="Pfam" id="PF00156">
    <property type="entry name" value="Pribosyltran"/>
    <property type="match status" value="1"/>
</dbReference>
<evidence type="ECO:0000313" key="5">
    <source>
        <dbReference type="Proteomes" id="UP000831775"/>
    </source>
</evidence>
<dbReference type="PANTHER" id="PTHR47505">
    <property type="entry name" value="DNA UTILIZATION PROTEIN YHGH"/>
    <property type="match status" value="1"/>
</dbReference>
<dbReference type="Proteomes" id="UP000831775">
    <property type="component" value="Chromosome"/>
</dbReference>